<dbReference type="RefSeq" id="WP_151557488.1">
    <property type="nucleotide sequence ID" value="NZ_WBMT01000001.1"/>
</dbReference>
<evidence type="ECO:0000313" key="2">
    <source>
        <dbReference type="EMBL" id="KAB2352556.1"/>
    </source>
</evidence>
<organism evidence="2 3">
    <name type="scientific">Actinomadura rudentiformis</name>
    <dbReference type="NCBI Taxonomy" id="359158"/>
    <lineage>
        <taxon>Bacteria</taxon>
        <taxon>Bacillati</taxon>
        <taxon>Actinomycetota</taxon>
        <taxon>Actinomycetes</taxon>
        <taxon>Streptosporangiales</taxon>
        <taxon>Thermomonosporaceae</taxon>
        <taxon>Actinomadura</taxon>
    </lineage>
</organism>
<evidence type="ECO:0000256" key="1">
    <source>
        <dbReference type="SAM" id="Phobius"/>
    </source>
</evidence>
<sequence length="90" mass="9521">MFLAGPDGHRYAATDGPAYQLMGTAETLPFNLGVLLVAVLLMAAFASFFTVAGWRGSGAGPVARVHQVGLLAGLSALAWFLWQWNLLGPF</sequence>
<gene>
    <name evidence="2" type="ORF">F8566_02455</name>
</gene>
<evidence type="ECO:0000313" key="3">
    <source>
        <dbReference type="Proteomes" id="UP000468735"/>
    </source>
</evidence>
<proteinExistence type="predicted"/>
<comment type="caution">
    <text evidence="2">The sequence shown here is derived from an EMBL/GenBank/DDBJ whole genome shotgun (WGS) entry which is preliminary data.</text>
</comment>
<accession>A0A6H9Z894</accession>
<dbReference type="AlphaFoldDB" id="A0A6H9Z894"/>
<dbReference type="Proteomes" id="UP000468735">
    <property type="component" value="Unassembled WGS sequence"/>
</dbReference>
<keyword evidence="1" id="KW-0812">Transmembrane</keyword>
<keyword evidence="1" id="KW-0472">Membrane</keyword>
<feature type="transmembrane region" description="Helical" evidence="1">
    <location>
        <begin position="30"/>
        <end position="53"/>
    </location>
</feature>
<dbReference type="OrthoDB" id="4281716at2"/>
<feature type="transmembrane region" description="Helical" evidence="1">
    <location>
        <begin position="65"/>
        <end position="82"/>
    </location>
</feature>
<keyword evidence="3" id="KW-1185">Reference proteome</keyword>
<reference evidence="2 3" key="1">
    <citation type="submission" date="2019-09" db="EMBL/GenBank/DDBJ databases">
        <title>Actinomadura physcomitrii sp. nov., a novel actinomycete isolated from moss [Physcomitrium sphaericum (Ludw) Fuernr].</title>
        <authorList>
            <person name="Zhuang X."/>
            <person name="Liu C."/>
        </authorList>
    </citation>
    <scope>NUCLEOTIDE SEQUENCE [LARGE SCALE GENOMIC DNA]</scope>
    <source>
        <strain evidence="2 3">HMC1</strain>
    </source>
</reference>
<name>A0A6H9Z894_9ACTN</name>
<keyword evidence="1" id="KW-1133">Transmembrane helix</keyword>
<protein>
    <submittedName>
        <fullName evidence="2">Uncharacterized protein</fullName>
    </submittedName>
</protein>
<dbReference type="EMBL" id="WBMT01000001">
    <property type="protein sequence ID" value="KAB2352556.1"/>
    <property type="molecule type" value="Genomic_DNA"/>
</dbReference>